<evidence type="ECO:0000259" key="5">
    <source>
        <dbReference type="Pfam" id="PF13399"/>
    </source>
</evidence>
<dbReference type="Pfam" id="PF13399">
    <property type="entry name" value="LytR_C"/>
    <property type="match status" value="1"/>
</dbReference>
<comment type="similarity">
    <text evidence="1">Belongs to the LytR/CpsA/Psr (LCP) family.</text>
</comment>
<proteinExistence type="inferred from homology"/>
<evidence type="ECO:0000313" key="6">
    <source>
        <dbReference type="EMBL" id="WCZ38182.1"/>
    </source>
</evidence>
<keyword evidence="3" id="KW-0472">Membrane</keyword>
<evidence type="ECO:0000313" key="7">
    <source>
        <dbReference type="Proteomes" id="UP001218071"/>
    </source>
</evidence>
<feature type="compositionally biased region" description="Basic and acidic residues" evidence="2">
    <location>
        <begin position="1"/>
        <end position="10"/>
    </location>
</feature>
<evidence type="ECO:0000259" key="4">
    <source>
        <dbReference type="Pfam" id="PF03816"/>
    </source>
</evidence>
<dbReference type="EMBL" id="CP063194">
    <property type="protein sequence ID" value="WCZ38182.1"/>
    <property type="molecule type" value="Genomic_DNA"/>
</dbReference>
<accession>A0ABY7UHG8</accession>
<feature type="domain" description="LytR/CpsA/Psr regulator C-terminal" evidence="5">
    <location>
        <begin position="398"/>
        <end position="478"/>
    </location>
</feature>
<dbReference type="RefSeq" id="WP_042406014.1">
    <property type="nucleotide sequence ID" value="NZ_CBYN010000025.1"/>
</dbReference>
<evidence type="ECO:0000256" key="3">
    <source>
        <dbReference type="SAM" id="Phobius"/>
    </source>
</evidence>
<feature type="domain" description="Cell envelope-related transcriptional attenuator" evidence="4">
    <location>
        <begin position="120"/>
        <end position="290"/>
    </location>
</feature>
<dbReference type="Gene3D" id="3.30.70.2390">
    <property type="match status" value="1"/>
</dbReference>
<evidence type="ECO:0000256" key="2">
    <source>
        <dbReference type="SAM" id="MobiDB-lite"/>
    </source>
</evidence>
<keyword evidence="7" id="KW-1185">Reference proteome</keyword>
<keyword evidence="3" id="KW-0812">Transmembrane</keyword>
<keyword evidence="3" id="KW-1133">Transmembrane helix</keyword>
<reference evidence="6 7" key="1">
    <citation type="submission" date="2020-10" db="EMBL/GenBank/DDBJ databases">
        <title>Complete genome sequence of Corynebacterium jeddahense DSM 45997, type strain of Corynebacterium jeddahense.</title>
        <authorList>
            <person name="Busche T."/>
            <person name="Kalinowski J."/>
            <person name="Ruckert C."/>
        </authorList>
    </citation>
    <scope>NUCLEOTIDE SEQUENCE [LARGE SCALE GENOMIC DNA]</scope>
    <source>
        <strain evidence="6 7">DSM 45997</strain>
    </source>
</reference>
<feature type="region of interest" description="Disordered" evidence="2">
    <location>
        <begin position="1"/>
        <end position="23"/>
    </location>
</feature>
<dbReference type="PANTHER" id="PTHR33392">
    <property type="entry name" value="POLYISOPRENYL-TEICHOIC ACID--PEPTIDOGLYCAN TEICHOIC ACID TRANSFERASE TAGU"/>
    <property type="match status" value="1"/>
</dbReference>
<dbReference type="InterPro" id="IPR027381">
    <property type="entry name" value="LytR/CpsA/Psr_C"/>
</dbReference>
<protein>
    <submittedName>
        <fullName evidence="6">Transcriptional regulator LytR</fullName>
    </submittedName>
</protein>
<dbReference type="InterPro" id="IPR004474">
    <property type="entry name" value="LytR_CpsA_psr"/>
</dbReference>
<organism evidence="6 7">
    <name type="scientific">Corynebacterium jeddahense</name>
    <dbReference type="NCBI Taxonomy" id="1414719"/>
    <lineage>
        <taxon>Bacteria</taxon>
        <taxon>Bacillati</taxon>
        <taxon>Actinomycetota</taxon>
        <taxon>Actinomycetes</taxon>
        <taxon>Mycobacteriales</taxon>
        <taxon>Corynebacteriaceae</taxon>
        <taxon>Corynebacterium</taxon>
    </lineage>
</organism>
<dbReference type="Pfam" id="PF03816">
    <property type="entry name" value="LytR_cpsA_psr"/>
    <property type="match status" value="1"/>
</dbReference>
<dbReference type="Proteomes" id="UP001218071">
    <property type="component" value="Chromosome"/>
</dbReference>
<gene>
    <name evidence="6" type="primary">lytR</name>
    <name evidence="6" type="ORF">CJEDD_02805</name>
</gene>
<dbReference type="InterPro" id="IPR050922">
    <property type="entry name" value="LytR/CpsA/Psr_CW_biosynth"/>
</dbReference>
<evidence type="ECO:0000256" key="1">
    <source>
        <dbReference type="ARBA" id="ARBA00006068"/>
    </source>
</evidence>
<name>A0ABY7UHG8_9CORY</name>
<dbReference type="NCBIfam" id="TIGR00350">
    <property type="entry name" value="lytR_cpsA_psr"/>
    <property type="match status" value="1"/>
</dbReference>
<dbReference type="Gene3D" id="3.40.630.190">
    <property type="entry name" value="LCP protein"/>
    <property type="match status" value="1"/>
</dbReference>
<feature type="region of interest" description="Disordered" evidence="2">
    <location>
        <begin position="487"/>
        <end position="526"/>
    </location>
</feature>
<sequence length="526" mass="54538">MTDPNRRARDIQAAPSRARDVSQAGHPVVKGVLALLSAAALTLSGVGYFTVGRLGSQLSASELNVNTQSKSKGKKSDTSLDGAMDILLVGSDSRTDAQGNPLSEDELRRLNAGVADGEVNTDTIMVVRIPEDGSKATAVSIPRDTYIHNSKYGNIKINGVYGAYAADKREELVEKHGMSEGPELEQQVARAGQEGLIDAVASLTGVEVDHYAQVGLLGFVLLTDAVGGVRVCLNNPVDEPLSGAHFPAGVQTLDGAQALSFVRQRHDLPRGDLDRIVRQQAYMASLVSSVLSTGTLTNPAKLRELSNAAERSVTLDKGWDVVRFAQQLSGLAGDNVTFTTIPVTSVNGTGDYGESIVTVDVSQVQDFMAKTVEPEKKETESSTVATTAANAAAFAHADVSVLNAGSTVGQAGRVADALKEQGITVSSVSNAMEGVYSETQVVAADANDPAALELARVLGGVPVTVNATLEPGAVIAVIADGYSGPGAMSAEEAEQDAPVGTPGDDFGAAEPAPELTADSDSPRCVN</sequence>
<dbReference type="PANTHER" id="PTHR33392:SF6">
    <property type="entry name" value="POLYISOPRENYL-TEICHOIC ACID--PEPTIDOGLYCAN TEICHOIC ACID TRANSFERASE TAGU"/>
    <property type="match status" value="1"/>
</dbReference>
<feature type="transmembrane region" description="Helical" evidence="3">
    <location>
        <begin position="32"/>
        <end position="51"/>
    </location>
</feature>